<proteinExistence type="predicted"/>
<dbReference type="SUPFAM" id="SSF50965">
    <property type="entry name" value="Galactose oxidase, central domain"/>
    <property type="match status" value="1"/>
</dbReference>
<dbReference type="InterPro" id="IPR011043">
    <property type="entry name" value="Gal_Oxase/kelch_b-propeller"/>
</dbReference>
<dbReference type="SMART" id="SM00256">
    <property type="entry name" value="FBOX"/>
    <property type="match status" value="1"/>
</dbReference>
<dbReference type="InterPro" id="IPR001810">
    <property type="entry name" value="F-box_dom"/>
</dbReference>
<keyword evidence="3" id="KW-1185">Reference proteome</keyword>
<dbReference type="EMBL" id="CM026433">
    <property type="protein sequence ID" value="KAG0554424.1"/>
    <property type="molecule type" value="Genomic_DNA"/>
</dbReference>
<evidence type="ECO:0000259" key="1">
    <source>
        <dbReference type="PROSITE" id="PS50181"/>
    </source>
</evidence>
<dbReference type="PROSITE" id="PS50181">
    <property type="entry name" value="FBOX"/>
    <property type="match status" value="1"/>
</dbReference>
<organism evidence="2 3">
    <name type="scientific">Ceratodon purpureus</name>
    <name type="common">Fire moss</name>
    <name type="synonym">Dicranum purpureum</name>
    <dbReference type="NCBI Taxonomy" id="3225"/>
    <lineage>
        <taxon>Eukaryota</taxon>
        <taxon>Viridiplantae</taxon>
        <taxon>Streptophyta</taxon>
        <taxon>Embryophyta</taxon>
        <taxon>Bryophyta</taxon>
        <taxon>Bryophytina</taxon>
        <taxon>Bryopsida</taxon>
        <taxon>Dicranidae</taxon>
        <taxon>Pseudoditrichales</taxon>
        <taxon>Ditrichaceae</taxon>
        <taxon>Ceratodon</taxon>
    </lineage>
</organism>
<name>A0A8T0G7S8_CERPU</name>
<sequence length="425" mass="47841">MEEPKRAKSRGTLLQKARALRHALDDLLAGTAEPAWMEEVVESAARHMAAHHAALMNPTRWSGLPVELLQSVFARLPLAGIIRLQCLSREWNRILNSHDFKQVCADAHPKLFAIIDRSFYSGRSIKVRLFDLRSNTWHEMVNIDIGYSLPFHTMNATDGGLVCFACTSKQDGSIHVPVLVCNPLTRAVRALPLHSHNERPPMMLQLVMDRINKCYQVLIVSEDRSGGPVAEVFHSNTGAWTTTNLSHLKYGSGYRYAWNDHCQARYTEGIVAPCVYDCAEGQFLEITGVGDRLTNNGYTLKQYALVQDRLFILRQKGREAIEGSEYLKAEYYIAEFQAAESGAKWLKLKDHRCSDLGYSAMSLSYTLSACKGFLLVVTCVGTAYAHGFERLYDLSTGKWHALSRGFQEISSYSNLMCELHWDSIP</sequence>
<dbReference type="PANTHER" id="PTHR31672:SF2">
    <property type="entry name" value="F-BOX DOMAIN-CONTAINING PROTEIN"/>
    <property type="match status" value="1"/>
</dbReference>
<evidence type="ECO:0000313" key="3">
    <source>
        <dbReference type="Proteomes" id="UP000822688"/>
    </source>
</evidence>
<dbReference type="AlphaFoldDB" id="A0A8T0G7S8"/>
<dbReference type="Pfam" id="PF00646">
    <property type="entry name" value="F-box"/>
    <property type="match status" value="1"/>
</dbReference>
<dbReference type="InterPro" id="IPR050796">
    <property type="entry name" value="SCF_F-box_component"/>
</dbReference>
<evidence type="ECO:0000313" key="2">
    <source>
        <dbReference type="EMBL" id="KAG0554424.1"/>
    </source>
</evidence>
<dbReference type="SUPFAM" id="SSF81383">
    <property type="entry name" value="F-box domain"/>
    <property type="match status" value="1"/>
</dbReference>
<dbReference type="PANTHER" id="PTHR31672">
    <property type="entry name" value="BNACNNG10540D PROTEIN"/>
    <property type="match status" value="1"/>
</dbReference>
<accession>A0A8T0G7S8</accession>
<dbReference type="InterPro" id="IPR036047">
    <property type="entry name" value="F-box-like_dom_sf"/>
</dbReference>
<protein>
    <recommendedName>
        <fullName evidence="1">F-box domain-containing protein</fullName>
    </recommendedName>
</protein>
<reference evidence="2" key="1">
    <citation type="submission" date="2020-06" db="EMBL/GenBank/DDBJ databases">
        <title>WGS assembly of Ceratodon purpureus strain R40.</title>
        <authorList>
            <person name="Carey S.B."/>
            <person name="Jenkins J."/>
            <person name="Shu S."/>
            <person name="Lovell J.T."/>
            <person name="Sreedasyam A."/>
            <person name="Maumus F."/>
            <person name="Tiley G.P."/>
            <person name="Fernandez-Pozo N."/>
            <person name="Barry K."/>
            <person name="Chen C."/>
            <person name="Wang M."/>
            <person name="Lipzen A."/>
            <person name="Daum C."/>
            <person name="Saski C.A."/>
            <person name="Payton A.C."/>
            <person name="Mcbreen J.C."/>
            <person name="Conrad R.E."/>
            <person name="Kollar L.M."/>
            <person name="Olsson S."/>
            <person name="Huttunen S."/>
            <person name="Landis J.B."/>
            <person name="Wickett N.J."/>
            <person name="Johnson M.G."/>
            <person name="Rensing S.A."/>
            <person name="Grimwood J."/>
            <person name="Schmutz J."/>
            <person name="Mcdaniel S.F."/>
        </authorList>
    </citation>
    <scope>NUCLEOTIDE SEQUENCE</scope>
    <source>
        <strain evidence="2">R40</strain>
    </source>
</reference>
<dbReference type="Proteomes" id="UP000822688">
    <property type="component" value="Chromosome 12"/>
</dbReference>
<comment type="caution">
    <text evidence="2">The sequence shown here is derived from an EMBL/GenBank/DDBJ whole genome shotgun (WGS) entry which is preliminary data.</text>
</comment>
<feature type="domain" description="F-box" evidence="1">
    <location>
        <begin position="58"/>
        <end position="103"/>
    </location>
</feature>
<gene>
    <name evidence="2" type="ORF">KC19_12G090600</name>
</gene>
<dbReference type="Gene3D" id="1.20.1280.50">
    <property type="match status" value="1"/>
</dbReference>